<dbReference type="PATRIC" id="fig|1227456.3.peg.3353"/>
<dbReference type="PANTHER" id="PTHR43084:SF1">
    <property type="entry name" value="PERSULFIDE DIOXYGENASE ETHE1, MITOCHONDRIAL"/>
    <property type="match status" value="1"/>
</dbReference>
<dbReference type="InterPro" id="IPR036873">
    <property type="entry name" value="Rhodanese-like_dom_sf"/>
</dbReference>
<dbReference type="EMBL" id="AOME01000076">
    <property type="protein sequence ID" value="EMA49889.1"/>
    <property type="molecule type" value="Genomic_DNA"/>
</dbReference>
<evidence type="ECO:0000313" key="4">
    <source>
        <dbReference type="Proteomes" id="UP000011625"/>
    </source>
</evidence>
<dbReference type="Gene3D" id="3.40.250.10">
    <property type="entry name" value="Rhodanese-like domain"/>
    <property type="match status" value="1"/>
</dbReference>
<dbReference type="OrthoDB" id="9180at2157"/>
<dbReference type="AlphaFoldDB" id="M0MYG1"/>
<evidence type="ECO:0000313" key="3">
    <source>
        <dbReference type="EMBL" id="EMA49889.1"/>
    </source>
</evidence>
<accession>M0MYG1</accession>
<dbReference type="SUPFAM" id="SSF52821">
    <property type="entry name" value="Rhodanese/Cell cycle control phosphatase"/>
    <property type="match status" value="1"/>
</dbReference>
<dbReference type="InterPro" id="IPR001763">
    <property type="entry name" value="Rhodanese-like_dom"/>
</dbReference>
<organism evidence="3 4">
    <name type="scientific">Halococcus salifodinae DSM 8989</name>
    <dbReference type="NCBI Taxonomy" id="1227456"/>
    <lineage>
        <taxon>Archaea</taxon>
        <taxon>Methanobacteriati</taxon>
        <taxon>Methanobacteriota</taxon>
        <taxon>Stenosarchaea group</taxon>
        <taxon>Halobacteria</taxon>
        <taxon>Halobacteriales</taxon>
        <taxon>Halococcaceae</taxon>
        <taxon>Halococcus</taxon>
    </lineage>
</organism>
<dbReference type="RefSeq" id="WP_005045240.1">
    <property type="nucleotide sequence ID" value="NZ_AOME01000076.1"/>
</dbReference>
<dbReference type="PANTHER" id="PTHR43084">
    <property type="entry name" value="PERSULFIDE DIOXYGENASE ETHE1"/>
    <property type="match status" value="1"/>
</dbReference>
<evidence type="ECO:0000256" key="1">
    <source>
        <dbReference type="ARBA" id="ARBA00022723"/>
    </source>
</evidence>
<dbReference type="Gene3D" id="3.60.15.10">
    <property type="entry name" value="Ribonuclease Z/Hydroxyacylglutathione hydrolase-like"/>
    <property type="match status" value="1"/>
</dbReference>
<dbReference type="SMART" id="SM00450">
    <property type="entry name" value="RHOD"/>
    <property type="match status" value="1"/>
</dbReference>
<proteinExistence type="predicted"/>
<dbReference type="InterPro" id="IPR044528">
    <property type="entry name" value="POD-like_MBL-fold"/>
</dbReference>
<protein>
    <submittedName>
        <fullName evidence="3">Beta-lactamase domain-containing protein</fullName>
    </submittedName>
</protein>
<dbReference type="GO" id="GO:0050313">
    <property type="term" value="F:sulfur dioxygenase activity"/>
    <property type="evidence" value="ECO:0007669"/>
    <property type="project" value="InterPro"/>
</dbReference>
<dbReference type="InterPro" id="IPR051682">
    <property type="entry name" value="Mito_Persulfide_Diox"/>
</dbReference>
<name>M0MYG1_9EURY</name>
<comment type="caution">
    <text evidence="3">The sequence shown here is derived from an EMBL/GenBank/DDBJ whole genome shotgun (WGS) entry which is preliminary data.</text>
</comment>
<dbReference type="SMART" id="SM00849">
    <property type="entry name" value="Lactamase_B"/>
    <property type="match status" value="1"/>
</dbReference>
<evidence type="ECO:0000259" key="2">
    <source>
        <dbReference type="PROSITE" id="PS50206"/>
    </source>
</evidence>
<keyword evidence="1" id="KW-0479">Metal-binding</keyword>
<sequence>MNASSSGSTADDAITPAELARAIDAGDRMSVLDVRDRDEIASWAIEGSSIEREHVPHARFLQAEVTGEIDDLAADLDLDEPITVVCGRGEASDHVADLLTGVGVTARNLAEGMTGWARVYRASEIDSGGSTTIVQYRRPSSGCLAYLVHAGGEAAVIDPLREFTDRYVADAADRGVDLRYAIDTHLHADHVSGVRRLAAETGAEPVLSEPAAARGVDDVTTIADGEALELGDTVMEAIAAPGHTSGAFAFRVGNTLLTGDSLFLDGVPRPDLEAGADGARDLARTLHGTLTERFDVLDDDLFVAPGHYGPSERSETDGAYATRLGDLRDRLSVFSLDRERFVERVLDGMGPRPANHERIVAINRGRESADDETAFELELGPNNCAAAPTE</sequence>
<dbReference type="InterPro" id="IPR001279">
    <property type="entry name" value="Metallo-B-lactamas"/>
</dbReference>
<feature type="domain" description="Rhodanese" evidence="2">
    <location>
        <begin position="25"/>
        <end position="125"/>
    </location>
</feature>
<dbReference type="GO" id="GO:0046872">
    <property type="term" value="F:metal ion binding"/>
    <property type="evidence" value="ECO:0007669"/>
    <property type="project" value="UniProtKB-KW"/>
</dbReference>
<dbReference type="PROSITE" id="PS50206">
    <property type="entry name" value="RHODANESE_3"/>
    <property type="match status" value="1"/>
</dbReference>
<dbReference type="Pfam" id="PF00753">
    <property type="entry name" value="Lactamase_B"/>
    <property type="match status" value="1"/>
</dbReference>
<dbReference type="STRING" id="1227456.C450_16490"/>
<dbReference type="SUPFAM" id="SSF56281">
    <property type="entry name" value="Metallo-hydrolase/oxidoreductase"/>
    <property type="match status" value="1"/>
</dbReference>
<dbReference type="GO" id="GO:0006749">
    <property type="term" value="P:glutathione metabolic process"/>
    <property type="evidence" value="ECO:0007669"/>
    <property type="project" value="InterPro"/>
</dbReference>
<dbReference type="GO" id="GO:0070813">
    <property type="term" value="P:hydrogen sulfide metabolic process"/>
    <property type="evidence" value="ECO:0007669"/>
    <property type="project" value="TreeGrafter"/>
</dbReference>
<dbReference type="Proteomes" id="UP000011625">
    <property type="component" value="Unassembled WGS sequence"/>
</dbReference>
<dbReference type="CDD" id="cd07724">
    <property type="entry name" value="POD-like_MBL-fold"/>
    <property type="match status" value="1"/>
</dbReference>
<keyword evidence="4" id="KW-1185">Reference proteome</keyword>
<gene>
    <name evidence="3" type="ORF">C450_16490</name>
</gene>
<reference evidence="3 4" key="1">
    <citation type="journal article" date="2014" name="PLoS Genet.">
        <title>Phylogenetically driven sequencing of extremely halophilic archaea reveals strategies for static and dynamic osmo-response.</title>
        <authorList>
            <person name="Becker E.A."/>
            <person name="Seitzer P.M."/>
            <person name="Tritt A."/>
            <person name="Larsen D."/>
            <person name="Krusor M."/>
            <person name="Yao A.I."/>
            <person name="Wu D."/>
            <person name="Madern D."/>
            <person name="Eisen J.A."/>
            <person name="Darling A.E."/>
            <person name="Facciotti M.T."/>
        </authorList>
    </citation>
    <scope>NUCLEOTIDE SEQUENCE [LARGE SCALE GENOMIC DNA]</scope>
    <source>
        <strain evidence="3 4">DSM 8989</strain>
    </source>
</reference>
<dbReference type="InterPro" id="IPR036866">
    <property type="entry name" value="RibonucZ/Hydroxyglut_hydro"/>
</dbReference>
<dbReference type="Pfam" id="PF00581">
    <property type="entry name" value="Rhodanese"/>
    <property type="match status" value="1"/>
</dbReference>